<evidence type="ECO:0000259" key="4">
    <source>
        <dbReference type="Pfam" id="PF00248"/>
    </source>
</evidence>
<comment type="similarity">
    <text evidence="1">Belongs to the aldo/keto reductase family.</text>
</comment>
<dbReference type="SUPFAM" id="SSF51430">
    <property type="entry name" value="NAD(P)-linked oxidoreductase"/>
    <property type="match status" value="1"/>
</dbReference>
<feature type="domain" description="NADP-dependent oxidoreductase" evidence="4">
    <location>
        <begin position="12"/>
        <end position="137"/>
    </location>
</feature>
<dbReference type="Proteomes" id="UP000887565">
    <property type="component" value="Unplaced"/>
</dbReference>
<evidence type="ECO:0000256" key="3">
    <source>
        <dbReference type="ARBA" id="ARBA00023002"/>
    </source>
</evidence>
<dbReference type="PRINTS" id="PR00069">
    <property type="entry name" value="ALDKETRDTASE"/>
</dbReference>
<evidence type="ECO:0000256" key="2">
    <source>
        <dbReference type="ARBA" id="ARBA00022857"/>
    </source>
</evidence>
<keyword evidence="5" id="KW-1185">Reference proteome</keyword>
<protein>
    <submittedName>
        <fullName evidence="6">NADP-dependent oxidoreductase domain-containing protein</fullName>
    </submittedName>
</protein>
<accession>A0A915JEY1</accession>
<proteinExistence type="inferred from homology"/>
<dbReference type="OMA" id="WPQGFKV"/>
<evidence type="ECO:0000313" key="6">
    <source>
        <dbReference type="WBParaSite" id="nRc.2.0.1.t25041-RA"/>
    </source>
</evidence>
<dbReference type="PANTHER" id="PTHR43827">
    <property type="entry name" value="2,5-DIKETO-D-GLUCONIC ACID REDUCTASE"/>
    <property type="match status" value="1"/>
</dbReference>
<dbReference type="PANTHER" id="PTHR43827:SF3">
    <property type="entry name" value="NADP-DEPENDENT OXIDOREDUCTASE DOMAIN-CONTAINING PROTEIN"/>
    <property type="match status" value="1"/>
</dbReference>
<dbReference type="WBParaSite" id="nRc.2.0.1.t25041-RA">
    <property type="protein sequence ID" value="nRc.2.0.1.t25041-RA"/>
    <property type="gene ID" value="nRc.2.0.1.g25041"/>
</dbReference>
<dbReference type="Pfam" id="PF00248">
    <property type="entry name" value="Aldo_ket_red"/>
    <property type="match status" value="1"/>
</dbReference>
<evidence type="ECO:0000256" key="1">
    <source>
        <dbReference type="ARBA" id="ARBA00007905"/>
    </source>
</evidence>
<dbReference type="InterPro" id="IPR023210">
    <property type="entry name" value="NADP_OxRdtase_dom"/>
</dbReference>
<dbReference type="GO" id="GO:0016616">
    <property type="term" value="F:oxidoreductase activity, acting on the CH-OH group of donors, NAD or NADP as acceptor"/>
    <property type="evidence" value="ECO:0007669"/>
    <property type="project" value="UniProtKB-ARBA"/>
</dbReference>
<dbReference type="InterPro" id="IPR036812">
    <property type="entry name" value="NAD(P)_OxRdtase_dom_sf"/>
</dbReference>
<reference evidence="6" key="1">
    <citation type="submission" date="2022-11" db="UniProtKB">
        <authorList>
            <consortium name="WormBaseParasite"/>
        </authorList>
    </citation>
    <scope>IDENTIFICATION</scope>
</reference>
<evidence type="ECO:0000313" key="5">
    <source>
        <dbReference type="Proteomes" id="UP000887565"/>
    </source>
</evidence>
<dbReference type="InterPro" id="IPR020471">
    <property type="entry name" value="AKR"/>
</dbReference>
<sequence>MFTIAPKVHMPRIGLGTFRITGSEQVHLALDRALKLGYRFFDTAQYYENEQEIGEALQILLEKYNLKRSDIFLTTKLRHNIVGETEKSLDDSLKRLKTDYVDLFLIHYPAPVRGSSPGTKEENMKVRLAIWSEMEKLLGESENSWA</sequence>
<dbReference type="AlphaFoldDB" id="A0A915JEY1"/>
<name>A0A915JEY1_ROMCU</name>
<keyword evidence="3" id="KW-0560">Oxidoreductase</keyword>
<organism evidence="5 6">
    <name type="scientific">Romanomermis culicivorax</name>
    <name type="common">Nematode worm</name>
    <dbReference type="NCBI Taxonomy" id="13658"/>
    <lineage>
        <taxon>Eukaryota</taxon>
        <taxon>Metazoa</taxon>
        <taxon>Ecdysozoa</taxon>
        <taxon>Nematoda</taxon>
        <taxon>Enoplea</taxon>
        <taxon>Dorylaimia</taxon>
        <taxon>Mermithida</taxon>
        <taxon>Mermithoidea</taxon>
        <taxon>Mermithidae</taxon>
        <taxon>Romanomermis</taxon>
    </lineage>
</organism>
<keyword evidence="2" id="KW-0521">NADP</keyword>
<dbReference type="Gene3D" id="3.20.20.100">
    <property type="entry name" value="NADP-dependent oxidoreductase domain"/>
    <property type="match status" value="1"/>
</dbReference>